<keyword evidence="3" id="KW-1185">Reference proteome</keyword>
<name>A0A6A3BMD7_HIBSY</name>
<dbReference type="OrthoDB" id="998067at2759"/>
<evidence type="ECO:0000256" key="1">
    <source>
        <dbReference type="SAM" id="SignalP"/>
    </source>
</evidence>
<dbReference type="Proteomes" id="UP000436088">
    <property type="component" value="Unassembled WGS sequence"/>
</dbReference>
<feature type="signal peptide" evidence="1">
    <location>
        <begin position="1"/>
        <end position="21"/>
    </location>
</feature>
<evidence type="ECO:0000313" key="3">
    <source>
        <dbReference type="Proteomes" id="UP000436088"/>
    </source>
</evidence>
<organism evidence="2 3">
    <name type="scientific">Hibiscus syriacus</name>
    <name type="common">Rose of Sharon</name>
    <dbReference type="NCBI Taxonomy" id="106335"/>
    <lineage>
        <taxon>Eukaryota</taxon>
        <taxon>Viridiplantae</taxon>
        <taxon>Streptophyta</taxon>
        <taxon>Embryophyta</taxon>
        <taxon>Tracheophyta</taxon>
        <taxon>Spermatophyta</taxon>
        <taxon>Magnoliopsida</taxon>
        <taxon>eudicotyledons</taxon>
        <taxon>Gunneridae</taxon>
        <taxon>Pentapetalae</taxon>
        <taxon>rosids</taxon>
        <taxon>malvids</taxon>
        <taxon>Malvales</taxon>
        <taxon>Malvaceae</taxon>
        <taxon>Malvoideae</taxon>
        <taxon>Hibiscus</taxon>
    </lineage>
</organism>
<reference evidence="2" key="1">
    <citation type="submission" date="2019-09" db="EMBL/GenBank/DDBJ databases">
        <title>Draft genome information of white flower Hibiscus syriacus.</title>
        <authorList>
            <person name="Kim Y.-M."/>
        </authorList>
    </citation>
    <scope>NUCLEOTIDE SEQUENCE [LARGE SCALE GENOMIC DNA]</scope>
    <source>
        <strain evidence="2">YM2019G1</strain>
    </source>
</reference>
<dbReference type="AlphaFoldDB" id="A0A6A3BMD7"/>
<evidence type="ECO:0000313" key="2">
    <source>
        <dbReference type="EMBL" id="KAE8716578.1"/>
    </source>
</evidence>
<comment type="caution">
    <text evidence="2">The sequence shown here is derived from an EMBL/GenBank/DDBJ whole genome shotgun (WGS) entry which is preliminary data.</text>
</comment>
<gene>
    <name evidence="2" type="ORF">F3Y22_tig00110114pilonHSYRG00342</name>
</gene>
<accession>A0A6A3BMD7</accession>
<sequence>MARQIFAFALVLIALIGLVSAANDADSTPLGPAIASTIPDVKIIGTIDDASAPSPNAAAIDVVATPLGSGPDAKNFAPPPSDATTVGVSTIQAAAITGAVVIAGYFVF</sequence>
<keyword evidence="1" id="KW-0732">Signal</keyword>
<proteinExistence type="predicted"/>
<dbReference type="EMBL" id="VEPZ02000843">
    <property type="protein sequence ID" value="KAE8716578.1"/>
    <property type="molecule type" value="Genomic_DNA"/>
</dbReference>
<protein>
    <submittedName>
        <fullName evidence="2">Uncharacterized protein</fullName>
    </submittedName>
</protein>
<feature type="chain" id="PRO_5025588239" evidence="1">
    <location>
        <begin position="22"/>
        <end position="108"/>
    </location>
</feature>